<dbReference type="EMBL" id="NWTK01000001">
    <property type="protein sequence ID" value="PKR56076.1"/>
    <property type="molecule type" value="Genomic_DNA"/>
</dbReference>
<dbReference type="InterPro" id="IPR011047">
    <property type="entry name" value="Quinoprotein_ADH-like_sf"/>
</dbReference>
<dbReference type="Proteomes" id="UP000233597">
    <property type="component" value="Unassembled WGS sequence"/>
</dbReference>
<dbReference type="InterPro" id="IPR015943">
    <property type="entry name" value="WD40/YVTN_repeat-like_dom_sf"/>
</dbReference>
<accession>A0A2N3L032</accession>
<reference evidence="1 2" key="1">
    <citation type="submission" date="2017-09" db="EMBL/GenBank/DDBJ databases">
        <title>Biodiversity and function of Thalassospira species in the particle-attached aromatic-hydrocarbon-degrading consortia from the surface seawater of the South China Sea.</title>
        <authorList>
            <person name="Dong C."/>
            <person name="Liu R."/>
            <person name="Shao Z."/>
        </authorList>
    </citation>
    <scope>NUCLEOTIDE SEQUENCE [LARGE SCALE GENOMIC DNA]</scope>
    <source>
        <strain evidence="1 2">CSC1P2</strain>
    </source>
</reference>
<sequence length="681" mass="72256">MGADMQGCEMFPVMGRNAKWSPGLRSIRRGLVLRVAVLLLLLMPLSTPVLAAAPDARFIELSEQLGDAIRKGQDVQVVALAGQLRAGKLAVGREIDFAEGAAQLRLHNNDAAEKLLKRYVAGKGKFGKKAKDMLAEIAARKTLLGKTWRRKTSLLPGDTAFADGSYIWAGTLGDMAGNNLGLEFVNARGQGEWRTISGGTSGEGYRASAIMADGGLAVASTAYGPTLVKQAYPTAARAAAYDAQGNLKWSFTRPLSSGSYGINIFRGPDGGVIFQYSEYRQDHDGNIILGLNARGEAIWSYTLPDKVALLEGLSVAAQDDAGNLYLHYFAKKPKLVVLSPQGKVLRSMLIRHRLNPRYDDYIIKRSVNDDVTVGTVSSDGRVMFLYAIHNKSANSIGDTAVYAIDTATGNVLWVNEYGKNSPLTFHSPNLQYGQGSLYFAALEPHADNAKAASFSVRRYDPQNGTMTGRYAYAEPGANAVRMAGMTVLNDGVLTGLGYGKENEAFFIHKRDFGAEPPVAQNPDAPGQPGLAAVPSAPVAKLPSLEEIAALKRQAMANINDASTKLKACRAKGAAPARIGTIRDINSDWGYLVVTLDSQKSTAGKLVALTSDGREIPLKAGKLSGGTLLSATPTSGKLDGLASGMVVAASGATPPPVCNVEQAAVTRAQMAYDAISQGAKSN</sequence>
<dbReference type="SUPFAM" id="SSF50998">
    <property type="entry name" value="Quinoprotein alcohol dehydrogenase-like"/>
    <property type="match status" value="1"/>
</dbReference>
<dbReference type="AlphaFoldDB" id="A0A2N3L032"/>
<gene>
    <name evidence="1" type="ORF">COO20_02395</name>
</gene>
<protein>
    <submittedName>
        <fullName evidence="1">Uncharacterized protein</fullName>
    </submittedName>
</protein>
<dbReference type="Gene3D" id="2.130.10.10">
    <property type="entry name" value="YVTN repeat-like/Quinoprotein amine dehydrogenase"/>
    <property type="match status" value="1"/>
</dbReference>
<organism evidence="1 2">
    <name type="scientific">Thalassospira marina</name>
    <dbReference type="NCBI Taxonomy" id="2048283"/>
    <lineage>
        <taxon>Bacteria</taxon>
        <taxon>Pseudomonadati</taxon>
        <taxon>Pseudomonadota</taxon>
        <taxon>Alphaproteobacteria</taxon>
        <taxon>Rhodospirillales</taxon>
        <taxon>Thalassospiraceae</taxon>
        <taxon>Thalassospira</taxon>
    </lineage>
</organism>
<name>A0A2N3L032_9PROT</name>
<proteinExistence type="predicted"/>
<comment type="caution">
    <text evidence="1">The sequence shown here is derived from an EMBL/GenBank/DDBJ whole genome shotgun (WGS) entry which is preliminary data.</text>
</comment>
<evidence type="ECO:0000313" key="1">
    <source>
        <dbReference type="EMBL" id="PKR56076.1"/>
    </source>
</evidence>
<evidence type="ECO:0000313" key="2">
    <source>
        <dbReference type="Proteomes" id="UP000233597"/>
    </source>
</evidence>